<keyword evidence="3" id="KW-0456">Lyase</keyword>
<proteinExistence type="predicted"/>
<dbReference type="InterPro" id="IPR026044">
    <property type="entry name" value="MltA"/>
</dbReference>
<evidence type="ECO:0000256" key="3">
    <source>
        <dbReference type="ARBA" id="ARBA00023239"/>
    </source>
</evidence>
<dbReference type="Gene3D" id="2.40.40.10">
    <property type="entry name" value="RlpA-like domain"/>
    <property type="match status" value="1"/>
</dbReference>
<evidence type="ECO:0000256" key="6">
    <source>
        <dbReference type="SAM" id="SignalP"/>
    </source>
</evidence>
<dbReference type="GO" id="GO:0009253">
    <property type="term" value="P:peptidoglycan catabolic process"/>
    <property type="evidence" value="ECO:0007669"/>
    <property type="project" value="TreeGrafter"/>
</dbReference>
<keyword evidence="9" id="KW-1185">Reference proteome</keyword>
<evidence type="ECO:0000259" key="7">
    <source>
        <dbReference type="SMART" id="SM00925"/>
    </source>
</evidence>
<dbReference type="Gene3D" id="2.40.240.50">
    <property type="entry name" value="Barwin-like endoglucanases"/>
    <property type="match status" value="1"/>
</dbReference>
<dbReference type="GO" id="GO:0004553">
    <property type="term" value="F:hydrolase activity, hydrolyzing O-glycosyl compounds"/>
    <property type="evidence" value="ECO:0007669"/>
    <property type="project" value="InterPro"/>
</dbReference>
<dbReference type="GO" id="GO:0008933">
    <property type="term" value="F:peptidoglycan lytic transglycosylase activity"/>
    <property type="evidence" value="ECO:0007669"/>
    <property type="project" value="TreeGrafter"/>
</dbReference>
<dbReference type="AlphaFoldDB" id="M1PAI7"/>
<dbReference type="Pfam" id="PF03562">
    <property type="entry name" value="MltA"/>
    <property type="match status" value="1"/>
</dbReference>
<evidence type="ECO:0000256" key="1">
    <source>
        <dbReference type="ARBA" id="ARBA00001420"/>
    </source>
</evidence>
<dbReference type="PATRIC" id="fig|1167006.5.peg.257"/>
<dbReference type="PIRSF" id="PIRSF019422">
    <property type="entry name" value="MltA"/>
    <property type="match status" value="1"/>
</dbReference>
<feature type="domain" description="Lytic transglycosylase MltA" evidence="7">
    <location>
        <begin position="133"/>
        <end position="285"/>
    </location>
</feature>
<evidence type="ECO:0000256" key="4">
    <source>
        <dbReference type="ARBA" id="ARBA00023316"/>
    </source>
</evidence>
<dbReference type="GO" id="GO:0009254">
    <property type="term" value="P:peptidoglycan turnover"/>
    <property type="evidence" value="ECO:0007669"/>
    <property type="project" value="InterPro"/>
</dbReference>
<feature type="chain" id="PRO_5004016115" description="peptidoglycan lytic exotransglycosylase" evidence="6">
    <location>
        <begin position="27"/>
        <end position="395"/>
    </location>
</feature>
<dbReference type="HOGENOM" id="CLU_037751_1_1_7"/>
<dbReference type="GO" id="GO:0019867">
    <property type="term" value="C:outer membrane"/>
    <property type="evidence" value="ECO:0007669"/>
    <property type="project" value="InterPro"/>
</dbReference>
<name>M1PAI7_DESSD</name>
<dbReference type="SUPFAM" id="SSF50685">
    <property type="entry name" value="Barwin-like endoglucanases"/>
    <property type="match status" value="1"/>
</dbReference>
<reference evidence="9" key="1">
    <citation type="journal article" date="2013" name="Stand. Genomic Sci.">
        <title>Complete genome sequence of Desulfocapsa sulfexigens, a marine deltaproteobacterium specialized in disproportionating inorganic sulfur compounds.</title>
        <authorList>
            <person name="Finster K.W."/>
            <person name="Kjeldsen K.U."/>
            <person name="Kube M."/>
            <person name="Reinhardt R."/>
            <person name="Mussmann M."/>
            <person name="Amann R."/>
            <person name="Schreiber L."/>
        </authorList>
    </citation>
    <scope>NUCLEOTIDE SEQUENCE [LARGE SCALE GENOMIC DNA]</scope>
    <source>
        <strain evidence="9">DSM 10523 / SB164P1</strain>
    </source>
</reference>
<evidence type="ECO:0000313" key="9">
    <source>
        <dbReference type="Proteomes" id="UP000011721"/>
    </source>
</evidence>
<protein>
    <recommendedName>
        <fullName evidence="2">peptidoglycan lytic exotransglycosylase</fullName>
        <ecNumber evidence="2">4.2.2.n1</ecNumber>
    </recommendedName>
    <alternativeName>
        <fullName evidence="5">Murein hydrolase A</fullName>
    </alternativeName>
</protein>
<dbReference type="Pfam" id="PF06725">
    <property type="entry name" value="3D"/>
    <property type="match status" value="1"/>
</dbReference>
<dbReference type="GO" id="GO:0071555">
    <property type="term" value="P:cell wall organization"/>
    <property type="evidence" value="ECO:0007669"/>
    <property type="project" value="UniProtKB-KW"/>
</dbReference>
<dbReference type="EMBL" id="CP003985">
    <property type="protein sequence ID" value="AGF76810.1"/>
    <property type="molecule type" value="Genomic_DNA"/>
</dbReference>
<dbReference type="RefSeq" id="WP_015402509.1">
    <property type="nucleotide sequence ID" value="NC_020304.1"/>
</dbReference>
<organism evidence="8 9">
    <name type="scientific">Desulfocapsa sulfexigens (strain DSM 10523 / SB164P1)</name>
    <dbReference type="NCBI Taxonomy" id="1167006"/>
    <lineage>
        <taxon>Bacteria</taxon>
        <taxon>Pseudomonadati</taxon>
        <taxon>Thermodesulfobacteriota</taxon>
        <taxon>Desulfobulbia</taxon>
        <taxon>Desulfobulbales</taxon>
        <taxon>Desulfocapsaceae</taxon>
        <taxon>Desulfocapsa</taxon>
    </lineage>
</organism>
<keyword evidence="6" id="KW-0732">Signal</keyword>
<dbReference type="STRING" id="1167006.UWK_00225"/>
<accession>M1PAI7</accession>
<dbReference type="KEGG" id="dsf:UWK_00225"/>
<gene>
    <name evidence="8" type="ordered locus">UWK_00225</name>
</gene>
<dbReference type="InterPro" id="IPR010611">
    <property type="entry name" value="3D_dom"/>
</dbReference>
<evidence type="ECO:0000256" key="2">
    <source>
        <dbReference type="ARBA" id="ARBA00012587"/>
    </source>
</evidence>
<dbReference type="EC" id="4.2.2.n1" evidence="2"/>
<comment type="catalytic activity">
    <reaction evidence="1">
        <text>Exolytic cleavage of the (1-&gt;4)-beta-glycosidic linkage between N-acetylmuramic acid (MurNAc) and N-acetylglucosamine (GlcNAc) residues in peptidoglycan, from either the reducing or the non-reducing ends of the peptidoglycan chains, with concomitant formation of a 1,6-anhydrobond in the MurNAc residue.</text>
        <dbReference type="EC" id="4.2.2.n1"/>
    </reaction>
</comment>
<sequence>MIRKHSTSFFILLSVLLLLLNSCAKAPLNKVSPADTPPLIDDSNLNHLLTAAVRHLHYLNKLPNDTSFTFGSDRYPVSWIRESMTSFIDILKLDPTRDELGRIISENFTLYQAGGRKDSHQGKMLITGYYEPFLKGSLKREAPYLYPLYSPPQSLVQVKDPASGTPLYKRRNEKGQLIPYWSRKEIEENGVAKGSELVYLNNPIDAFILHVQGSGKIQLQDGSVRSIHYAASNGLEYFSIGKLLVDQGKMSLEEASIPSIRAYLRQHPEEQEDILNHNSKFIFFNWAPDGDPVGSLGEPLVAGRSIAVDPEVLPQTTLAFLISRKPVLDKAGTITEWIPMHRFVFPQDTGSAIKGAGRADLYWGSGNYAKAAAGSMKEEGTLYFMIKNNFENPDE</sequence>
<dbReference type="PANTHER" id="PTHR30124">
    <property type="entry name" value="MEMBRANE-BOUND LYTIC MUREIN TRANSGLYCOSYLASE A"/>
    <property type="match status" value="1"/>
</dbReference>
<feature type="signal peptide" evidence="6">
    <location>
        <begin position="1"/>
        <end position="26"/>
    </location>
</feature>
<dbReference type="CDD" id="cd14668">
    <property type="entry name" value="mlta_B"/>
    <property type="match status" value="1"/>
</dbReference>
<keyword evidence="4" id="KW-0961">Cell wall biogenesis/degradation</keyword>
<dbReference type="SMART" id="SM00925">
    <property type="entry name" value="MltA"/>
    <property type="match status" value="1"/>
</dbReference>
<dbReference type="CDD" id="cd14485">
    <property type="entry name" value="mltA_like_LT_A"/>
    <property type="match status" value="1"/>
</dbReference>
<evidence type="ECO:0000313" key="8">
    <source>
        <dbReference type="EMBL" id="AGF76810.1"/>
    </source>
</evidence>
<dbReference type="Proteomes" id="UP000011721">
    <property type="component" value="Chromosome"/>
</dbReference>
<dbReference type="InterPro" id="IPR036908">
    <property type="entry name" value="RlpA-like_sf"/>
</dbReference>
<dbReference type="PANTHER" id="PTHR30124:SF0">
    <property type="entry name" value="MEMBRANE-BOUND LYTIC MUREIN TRANSGLYCOSYLASE A"/>
    <property type="match status" value="1"/>
</dbReference>
<dbReference type="eggNOG" id="COG2821">
    <property type="taxonomic scope" value="Bacteria"/>
</dbReference>
<dbReference type="InterPro" id="IPR005300">
    <property type="entry name" value="MltA_B"/>
</dbReference>
<evidence type="ECO:0000256" key="5">
    <source>
        <dbReference type="ARBA" id="ARBA00030918"/>
    </source>
</evidence>